<dbReference type="FunFam" id="3.40.50.720:FF:000021">
    <property type="entry name" value="D-3-phosphoglycerate dehydrogenase"/>
    <property type="match status" value="1"/>
</dbReference>
<dbReference type="InterPro" id="IPR029752">
    <property type="entry name" value="D-isomer_DH_CS1"/>
</dbReference>
<protein>
    <recommendedName>
        <fullName evidence="4 11">D-3-phosphoglycerate dehydrogenase</fullName>
        <ecNumber evidence="11">1.1.1.95</ecNumber>
    </recommendedName>
</protein>
<evidence type="ECO:0000313" key="16">
    <source>
        <dbReference type="EMBL" id="MQT13288.1"/>
    </source>
</evidence>
<dbReference type="InterPro" id="IPR036291">
    <property type="entry name" value="NAD(P)-bd_dom_sf"/>
</dbReference>
<dbReference type="InterPro" id="IPR006140">
    <property type="entry name" value="D-isomer_DH_NAD-bd"/>
</dbReference>
<dbReference type="SUPFAM" id="SSF55021">
    <property type="entry name" value="ACT-like"/>
    <property type="match status" value="1"/>
</dbReference>
<name>A0A6A7Y530_9HYPH</name>
<dbReference type="InterPro" id="IPR006236">
    <property type="entry name" value="PGDH"/>
</dbReference>
<keyword evidence="17" id="KW-1185">Reference proteome</keyword>
<dbReference type="Gene3D" id="3.40.50.720">
    <property type="entry name" value="NAD(P)-binding Rossmann-like Domain"/>
    <property type="match status" value="2"/>
</dbReference>
<evidence type="ECO:0000256" key="7">
    <source>
        <dbReference type="ARBA" id="ARBA00023027"/>
    </source>
</evidence>
<feature type="domain" description="D-isomer specific 2-hydroxyacid dehydrogenase NAD-binding" evidence="14">
    <location>
        <begin position="109"/>
        <end position="283"/>
    </location>
</feature>
<evidence type="ECO:0000256" key="6">
    <source>
        <dbReference type="ARBA" id="ARBA00023002"/>
    </source>
</evidence>
<evidence type="ECO:0000256" key="4">
    <source>
        <dbReference type="ARBA" id="ARBA00021582"/>
    </source>
</evidence>
<dbReference type="SUPFAM" id="SSF51735">
    <property type="entry name" value="NAD(P)-binding Rossmann-fold domains"/>
    <property type="match status" value="1"/>
</dbReference>
<evidence type="ECO:0000259" key="13">
    <source>
        <dbReference type="Pfam" id="PF01842"/>
    </source>
</evidence>
<evidence type="ECO:0000256" key="9">
    <source>
        <dbReference type="ARBA" id="ARBA00048126"/>
    </source>
</evidence>
<feature type="domain" description="D-isomer specific 2-hydroxyacid dehydrogenase catalytic" evidence="12">
    <location>
        <begin position="5"/>
        <end position="315"/>
    </location>
</feature>
<evidence type="ECO:0000256" key="10">
    <source>
        <dbReference type="ARBA" id="ARBA00048731"/>
    </source>
</evidence>
<dbReference type="EC" id="1.1.1.95" evidence="11"/>
<evidence type="ECO:0000256" key="2">
    <source>
        <dbReference type="ARBA" id="ARBA00005216"/>
    </source>
</evidence>
<comment type="catalytic activity">
    <reaction evidence="10 11">
        <text>(2R)-3-phosphoglycerate + NAD(+) = 3-phosphooxypyruvate + NADH + H(+)</text>
        <dbReference type="Rhea" id="RHEA:12641"/>
        <dbReference type="ChEBI" id="CHEBI:15378"/>
        <dbReference type="ChEBI" id="CHEBI:18110"/>
        <dbReference type="ChEBI" id="CHEBI:57540"/>
        <dbReference type="ChEBI" id="CHEBI:57945"/>
        <dbReference type="ChEBI" id="CHEBI:58272"/>
        <dbReference type="EC" id="1.1.1.95"/>
    </reaction>
</comment>
<comment type="caution">
    <text evidence="16">The sequence shown here is derived from an EMBL/GenBank/DDBJ whole genome shotgun (WGS) entry which is preliminary data.</text>
</comment>
<dbReference type="InterPro" id="IPR002912">
    <property type="entry name" value="ACT_dom"/>
</dbReference>
<accession>A0A6A7Y530</accession>
<dbReference type="CDD" id="cd12173">
    <property type="entry name" value="PGDH_4"/>
    <property type="match status" value="1"/>
</dbReference>
<dbReference type="Pfam" id="PF00389">
    <property type="entry name" value="2-Hacid_dh"/>
    <property type="match status" value="1"/>
</dbReference>
<evidence type="ECO:0000256" key="3">
    <source>
        <dbReference type="ARBA" id="ARBA00005854"/>
    </source>
</evidence>
<evidence type="ECO:0000259" key="14">
    <source>
        <dbReference type="Pfam" id="PF02826"/>
    </source>
</evidence>
<dbReference type="GO" id="GO:0004617">
    <property type="term" value="F:phosphoglycerate dehydrogenase activity"/>
    <property type="evidence" value="ECO:0007669"/>
    <property type="project" value="UniProtKB-UniRule"/>
</dbReference>
<dbReference type="InterPro" id="IPR045865">
    <property type="entry name" value="ACT-like_dom_sf"/>
</dbReference>
<evidence type="ECO:0000313" key="17">
    <source>
        <dbReference type="Proteomes" id="UP000332515"/>
    </source>
</evidence>
<evidence type="ECO:0000259" key="15">
    <source>
        <dbReference type="Pfam" id="PF19304"/>
    </source>
</evidence>
<dbReference type="FunFam" id="3.30.70.260:FF:000008">
    <property type="entry name" value="D-3-phosphoglycerate dehydrogenase, chloroplastic"/>
    <property type="match status" value="1"/>
</dbReference>
<dbReference type="UniPathway" id="UPA00135">
    <property type="reaction ID" value="UER00196"/>
</dbReference>
<dbReference type="InterPro" id="IPR045626">
    <property type="entry name" value="PGDH_ASB_dom"/>
</dbReference>
<keyword evidence="5 11" id="KW-0028">Amino-acid biosynthesis</keyword>
<dbReference type="InterPro" id="IPR006139">
    <property type="entry name" value="D-isomer_2_OHA_DH_cat_dom"/>
</dbReference>
<dbReference type="PROSITE" id="PS00671">
    <property type="entry name" value="D_2_HYDROXYACID_DH_3"/>
    <property type="match status" value="1"/>
</dbReference>
<keyword evidence="7 11" id="KW-0520">NAD</keyword>
<feature type="domain" description="D-3-phosphoglycerate dehydrogenase ASB" evidence="15">
    <location>
        <begin position="326"/>
        <end position="444"/>
    </location>
</feature>
<proteinExistence type="inferred from homology"/>
<dbReference type="SUPFAM" id="SSF143548">
    <property type="entry name" value="Serine metabolism enzymes domain"/>
    <property type="match status" value="1"/>
</dbReference>
<dbReference type="PANTHER" id="PTHR42789">
    <property type="entry name" value="D-ISOMER SPECIFIC 2-HYDROXYACID DEHYDROGENASE FAMILY PROTEIN (AFU_ORTHOLOGUE AFUA_6G10090)"/>
    <property type="match status" value="1"/>
</dbReference>
<gene>
    <name evidence="16" type="ORF">F0357_11670</name>
</gene>
<keyword evidence="6 11" id="KW-0560">Oxidoreductase</keyword>
<sequence>MAPKVLISDQISPAAVKIFTDRGIDVTYEPELGKDKDKLAEIIGQFDGLAIRSATKVTEKIIAAAGNLKVIGRAGIGVDNVDIPAATAKGIIVMNTPFGNSITTAEHAIAMLFAVARQIPAADASTQAGKWEKNRFMGVELTSKTLGIIGCGNIGSIVAERALGLKMKVVAFDPFLSPERALDLGVDKVELDELFRRADFITLHTPLTEKTKNIIDAAAIAKMKDGVYIVNCARGGLVVEEDLRKALDSGKVAGAAFDVFTVEPAKENVLFGAQNLVSTPHLGASTTEAQENVALQVAEQMSDYLLTGAVSNALNMPSISGEEAPKLIPFVKLAEQLGSFAGQLTETGLQAVRIEFEGAVASMNVKALTAAALAGLFRPLLQDVNMVSAPVIARERGIVVEEVRREQQGAYENYVRLTVVTERQERSVAGTVFSDGKPRIIQIKGINMEAELGPHMLYVTNEDKPGFIGALGSTLGTAGVNIATFNLGRLSQGQDAICLVEVDGPIPAEVLTKIENLPLVRQAKELRF</sequence>
<dbReference type="Gene3D" id="3.30.1330.90">
    <property type="entry name" value="D-3-phosphoglycerate dehydrogenase, domain 3"/>
    <property type="match status" value="1"/>
</dbReference>
<dbReference type="InterPro" id="IPR029753">
    <property type="entry name" value="D-isomer_DH_CS"/>
</dbReference>
<dbReference type="InterPro" id="IPR050857">
    <property type="entry name" value="D-2-hydroxyacid_DH"/>
</dbReference>
<dbReference type="Gene3D" id="3.30.70.260">
    <property type="match status" value="1"/>
</dbReference>
<evidence type="ECO:0000256" key="8">
    <source>
        <dbReference type="ARBA" id="ARBA00023299"/>
    </source>
</evidence>
<dbReference type="FunFam" id="3.30.1330.90:FF:000003">
    <property type="entry name" value="D-3-phosphoglycerate dehydrogenase"/>
    <property type="match status" value="1"/>
</dbReference>
<comment type="pathway">
    <text evidence="2 11">Amino-acid biosynthesis; L-serine biosynthesis; L-serine from 3-phospho-D-glycerate: step 1/3.</text>
</comment>
<comment type="catalytic activity">
    <reaction evidence="9">
        <text>(R)-2-hydroxyglutarate + NAD(+) = 2-oxoglutarate + NADH + H(+)</text>
        <dbReference type="Rhea" id="RHEA:49612"/>
        <dbReference type="ChEBI" id="CHEBI:15378"/>
        <dbReference type="ChEBI" id="CHEBI:15801"/>
        <dbReference type="ChEBI" id="CHEBI:16810"/>
        <dbReference type="ChEBI" id="CHEBI:57540"/>
        <dbReference type="ChEBI" id="CHEBI:57945"/>
        <dbReference type="EC" id="1.1.1.399"/>
    </reaction>
</comment>
<dbReference type="PROSITE" id="PS00670">
    <property type="entry name" value="D_2_HYDROXYACID_DH_2"/>
    <property type="match status" value="1"/>
</dbReference>
<dbReference type="CDD" id="cd04902">
    <property type="entry name" value="ACT_3PGDH-xct"/>
    <property type="match status" value="1"/>
</dbReference>
<feature type="domain" description="ACT" evidence="13">
    <location>
        <begin position="455"/>
        <end position="518"/>
    </location>
</feature>
<dbReference type="Pfam" id="PF19304">
    <property type="entry name" value="PGDH_inter"/>
    <property type="match status" value="1"/>
</dbReference>
<dbReference type="AlphaFoldDB" id="A0A6A7Y530"/>
<keyword evidence="8 11" id="KW-0718">Serine biosynthesis</keyword>
<evidence type="ECO:0000256" key="1">
    <source>
        <dbReference type="ARBA" id="ARBA00003800"/>
    </source>
</evidence>
<dbReference type="Pfam" id="PF02826">
    <property type="entry name" value="2-Hacid_dh_C"/>
    <property type="match status" value="1"/>
</dbReference>
<dbReference type="NCBIfam" id="TIGR01327">
    <property type="entry name" value="PGDH"/>
    <property type="match status" value="1"/>
</dbReference>
<evidence type="ECO:0000256" key="11">
    <source>
        <dbReference type="RuleBase" id="RU363003"/>
    </source>
</evidence>
<dbReference type="GO" id="GO:0006564">
    <property type="term" value="P:L-serine biosynthetic process"/>
    <property type="evidence" value="ECO:0007669"/>
    <property type="project" value="UniProtKB-UniRule"/>
</dbReference>
<dbReference type="Proteomes" id="UP000332515">
    <property type="component" value="Unassembled WGS sequence"/>
</dbReference>
<comment type="similarity">
    <text evidence="3 11">Belongs to the D-isomer specific 2-hydroxyacid dehydrogenase family.</text>
</comment>
<organism evidence="16 17">
    <name type="scientific">Segnochrobactrum spirostomi</name>
    <dbReference type="NCBI Taxonomy" id="2608987"/>
    <lineage>
        <taxon>Bacteria</taxon>
        <taxon>Pseudomonadati</taxon>
        <taxon>Pseudomonadota</taxon>
        <taxon>Alphaproteobacteria</taxon>
        <taxon>Hyphomicrobiales</taxon>
        <taxon>Segnochrobactraceae</taxon>
        <taxon>Segnochrobactrum</taxon>
    </lineage>
</organism>
<reference evidence="16 17" key="1">
    <citation type="submission" date="2019-09" db="EMBL/GenBank/DDBJ databases">
        <title>Segnochrobactrum spirostomi gen. nov., sp. nov., isolated from the ciliate Spirostomum cf. yagiui and description of a novel family, Segnochrobactraceae fam. nov. within the order Rhizobiales of the class Alphaproteobacteria.</title>
        <authorList>
            <person name="Akter S."/>
            <person name="Shazib S.U.A."/>
            <person name="Shin M.K."/>
        </authorList>
    </citation>
    <scope>NUCLEOTIDE SEQUENCE [LARGE SCALE GENOMIC DNA]</scope>
    <source>
        <strain evidence="16 17">Sp-1</strain>
    </source>
</reference>
<evidence type="ECO:0000259" key="12">
    <source>
        <dbReference type="Pfam" id="PF00389"/>
    </source>
</evidence>
<dbReference type="SUPFAM" id="SSF52283">
    <property type="entry name" value="Formate/glycerate dehydrogenase catalytic domain-like"/>
    <property type="match status" value="1"/>
</dbReference>
<dbReference type="RefSeq" id="WP_153481511.1">
    <property type="nucleotide sequence ID" value="NZ_VWNA01000001.1"/>
</dbReference>
<evidence type="ECO:0000256" key="5">
    <source>
        <dbReference type="ARBA" id="ARBA00022605"/>
    </source>
</evidence>
<comment type="function">
    <text evidence="1">Catalyzes the reversible oxidation of 3-phospho-D-glycerate to 3-phosphonooxypyruvate, the first step of the phosphorylated L-serine biosynthesis pathway. Also catalyzes the reversible oxidation of 2-hydroxyglutarate to 2-oxoglutarate.</text>
</comment>
<dbReference type="EMBL" id="VWNA01000001">
    <property type="protein sequence ID" value="MQT13288.1"/>
    <property type="molecule type" value="Genomic_DNA"/>
</dbReference>
<dbReference type="PROSITE" id="PS00065">
    <property type="entry name" value="D_2_HYDROXYACID_DH_1"/>
    <property type="match status" value="1"/>
</dbReference>
<dbReference type="InterPro" id="IPR029009">
    <property type="entry name" value="ASB_dom_sf"/>
</dbReference>
<dbReference type="Pfam" id="PF01842">
    <property type="entry name" value="ACT"/>
    <property type="match status" value="1"/>
</dbReference>
<dbReference type="GO" id="GO:0051287">
    <property type="term" value="F:NAD binding"/>
    <property type="evidence" value="ECO:0007669"/>
    <property type="project" value="UniProtKB-UniRule"/>
</dbReference>
<dbReference type="PANTHER" id="PTHR42789:SF1">
    <property type="entry name" value="D-ISOMER SPECIFIC 2-HYDROXYACID DEHYDROGENASE FAMILY PROTEIN (AFU_ORTHOLOGUE AFUA_6G10090)"/>
    <property type="match status" value="1"/>
</dbReference>